<dbReference type="SMART" id="SM00320">
    <property type="entry name" value="WD40"/>
    <property type="match status" value="8"/>
</dbReference>
<dbReference type="PANTHER" id="PTHR19857">
    <property type="entry name" value="MITOCHONDRIAL DIVISION PROTEIN 1-RELATED"/>
    <property type="match status" value="1"/>
</dbReference>
<feature type="repeat" description="WD" evidence="5">
    <location>
        <begin position="313"/>
        <end position="354"/>
    </location>
</feature>
<dbReference type="SUPFAM" id="SSF50978">
    <property type="entry name" value="WD40 repeat-like"/>
    <property type="match status" value="1"/>
</dbReference>
<dbReference type="InterPro" id="IPR020472">
    <property type="entry name" value="WD40_PAC1"/>
</dbReference>
<evidence type="ECO:0000313" key="8">
    <source>
        <dbReference type="Proteomes" id="UP000320333"/>
    </source>
</evidence>
<protein>
    <submittedName>
        <fullName evidence="7">Uncharacterized protein</fullName>
    </submittedName>
</protein>
<feature type="repeat" description="WD" evidence="5">
    <location>
        <begin position="182"/>
        <end position="223"/>
    </location>
</feature>
<keyword evidence="2" id="KW-0963">Cytoplasm</keyword>
<dbReference type="InterPro" id="IPR051179">
    <property type="entry name" value="WD_repeat_multifunction"/>
</dbReference>
<evidence type="ECO:0000256" key="2">
    <source>
        <dbReference type="ARBA" id="ARBA00022490"/>
    </source>
</evidence>
<dbReference type="Proteomes" id="UP000320333">
    <property type="component" value="Unassembled WGS sequence"/>
</dbReference>
<evidence type="ECO:0000313" key="7">
    <source>
        <dbReference type="EMBL" id="TPX78556.1"/>
    </source>
</evidence>
<keyword evidence="3 5" id="KW-0853">WD repeat</keyword>
<dbReference type="OrthoDB" id="10261640at2759"/>
<gene>
    <name evidence="7" type="ORF">CcCBS67573_g00137</name>
</gene>
<evidence type="ECO:0000256" key="6">
    <source>
        <dbReference type="SAM" id="MobiDB-lite"/>
    </source>
</evidence>
<evidence type="ECO:0000256" key="1">
    <source>
        <dbReference type="ARBA" id="ARBA00004496"/>
    </source>
</evidence>
<comment type="subcellular location">
    <subcellularLocation>
        <location evidence="1">Cytoplasm</location>
    </subcellularLocation>
</comment>
<sequence length="389" mass="42140">MDDYDDFDEQLEADAEDYYGEQNDDDIDIDDPADDETEEEQGDDEVMVGLKRVDTEQGFFQHKEPVYTVSMRDNVVVSGAGDDKAFVWNASTGEVIRQLTSHTDSVVASGFSQDGQFLATGGMDGRVYVYKSSSGDQILLLEGPDEVTWLNWHPRGNALLCGSADGTLWMWAIPSGQCMNVFTGHGSSVSCGQFTPDGRSIISGGEDGILFSYDPKTAAVKTQFRADDARFLNGNSVTSLGVHSDSQVVLAGGQDGTSCLVHMGNGKVLGTISKAEDSIEACGFSTHLPLASVASTDGTIAVWDLSLMRLRDTFRHAEGVTKTIWLKSTPLMISSSLDKTVRLWDMRTGTFERSFYGHTGPVLDMAVGNDETSVATCSDDGSAQIFFLR</sequence>
<feature type="repeat" description="WD" evidence="5">
    <location>
        <begin position="59"/>
        <end position="98"/>
    </location>
</feature>
<feature type="repeat" description="WD" evidence="5">
    <location>
        <begin position="140"/>
        <end position="181"/>
    </location>
</feature>
<evidence type="ECO:0000256" key="3">
    <source>
        <dbReference type="ARBA" id="ARBA00022574"/>
    </source>
</evidence>
<dbReference type="CDD" id="cd00200">
    <property type="entry name" value="WD40"/>
    <property type="match status" value="1"/>
</dbReference>
<name>A0A507FU21_9FUNG</name>
<dbReference type="EMBL" id="QEAP01000002">
    <property type="protein sequence ID" value="TPX78556.1"/>
    <property type="molecule type" value="Genomic_DNA"/>
</dbReference>
<dbReference type="PRINTS" id="PR00320">
    <property type="entry name" value="GPROTEINBRPT"/>
</dbReference>
<dbReference type="PROSITE" id="PS00678">
    <property type="entry name" value="WD_REPEATS_1"/>
    <property type="match status" value="2"/>
</dbReference>
<evidence type="ECO:0000256" key="4">
    <source>
        <dbReference type="ARBA" id="ARBA00022737"/>
    </source>
</evidence>
<dbReference type="InterPro" id="IPR001680">
    <property type="entry name" value="WD40_rpt"/>
</dbReference>
<dbReference type="InterPro" id="IPR015943">
    <property type="entry name" value="WD40/YVTN_repeat-like_dom_sf"/>
</dbReference>
<proteinExistence type="predicted"/>
<reference evidence="7 8" key="1">
    <citation type="journal article" date="2019" name="Sci. Rep.">
        <title>Comparative genomics of chytrid fungi reveal insights into the obligate biotrophic and pathogenic lifestyle of Synchytrium endobioticum.</title>
        <authorList>
            <person name="van de Vossenberg B.T.L.H."/>
            <person name="Warris S."/>
            <person name="Nguyen H.D.T."/>
            <person name="van Gent-Pelzer M.P.E."/>
            <person name="Joly D.L."/>
            <person name="van de Geest H.C."/>
            <person name="Bonants P.J.M."/>
            <person name="Smith D.S."/>
            <person name="Levesque C.A."/>
            <person name="van der Lee T.A.J."/>
        </authorList>
    </citation>
    <scope>NUCLEOTIDE SEQUENCE [LARGE SCALE GENOMIC DNA]</scope>
    <source>
        <strain evidence="7 8">CBS 675.73</strain>
    </source>
</reference>
<organism evidence="7 8">
    <name type="scientific">Chytriomyces confervae</name>
    <dbReference type="NCBI Taxonomy" id="246404"/>
    <lineage>
        <taxon>Eukaryota</taxon>
        <taxon>Fungi</taxon>
        <taxon>Fungi incertae sedis</taxon>
        <taxon>Chytridiomycota</taxon>
        <taxon>Chytridiomycota incertae sedis</taxon>
        <taxon>Chytridiomycetes</taxon>
        <taxon>Chytridiales</taxon>
        <taxon>Chytriomycetaceae</taxon>
        <taxon>Chytriomyces</taxon>
    </lineage>
</organism>
<dbReference type="Gene3D" id="2.130.10.10">
    <property type="entry name" value="YVTN repeat-like/Quinoprotein amine dehydrogenase"/>
    <property type="match status" value="1"/>
</dbReference>
<comment type="caution">
    <text evidence="7">The sequence shown here is derived from an EMBL/GenBank/DDBJ whole genome shotgun (WGS) entry which is preliminary data.</text>
</comment>
<keyword evidence="4" id="KW-0677">Repeat</keyword>
<dbReference type="PANTHER" id="PTHR19857:SF8">
    <property type="entry name" value="ANGIO-ASSOCIATED MIGRATORY CELL PROTEIN"/>
    <property type="match status" value="1"/>
</dbReference>
<dbReference type="AlphaFoldDB" id="A0A507FU21"/>
<dbReference type="InterPro" id="IPR036322">
    <property type="entry name" value="WD40_repeat_dom_sf"/>
</dbReference>
<dbReference type="PROSITE" id="PS50082">
    <property type="entry name" value="WD_REPEATS_2"/>
    <property type="match status" value="6"/>
</dbReference>
<dbReference type="STRING" id="246404.A0A507FU21"/>
<dbReference type="FunFam" id="2.130.10.10:FF:000074">
    <property type="entry name" value="Angio-associated migratory cell protein-like protein"/>
    <property type="match status" value="1"/>
</dbReference>
<feature type="repeat" description="WD" evidence="5">
    <location>
        <begin position="99"/>
        <end position="140"/>
    </location>
</feature>
<dbReference type="Pfam" id="PF00400">
    <property type="entry name" value="WD40"/>
    <property type="match status" value="7"/>
</dbReference>
<keyword evidence="8" id="KW-1185">Reference proteome</keyword>
<feature type="repeat" description="WD" evidence="5">
    <location>
        <begin position="355"/>
        <end position="389"/>
    </location>
</feature>
<dbReference type="GO" id="GO:0005737">
    <property type="term" value="C:cytoplasm"/>
    <property type="evidence" value="ECO:0007669"/>
    <property type="project" value="UniProtKB-SubCell"/>
</dbReference>
<accession>A0A507FU21</accession>
<evidence type="ECO:0000256" key="5">
    <source>
        <dbReference type="PROSITE-ProRule" id="PRU00221"/>
    </source>
</evidence>
<dbReference type="InterPro" id="IPR019775">
    <property type="entry name" value="WD40_repeat_CS"/>
</dbReference>
<dbReference type="PROSITE" id="PS50294">
    <property type="entry name" value="WD_REPEATS_REGION"/>
    <property type="match status" value="4"/>
</dbReference>
<feature type="region of interest" description="Disordered" evidence="6">
    <location>
        <begin position="1"/>
        <end position="44"/>
    </location>
</feature>